<accession>A0A285MQX5</accession>
<proteinExistence type="predicted"/>
<name>A0A285MQX5_9FLAO</name>
<dbReference type="OrthoDB" id="1441069at2"/>
<protein>
    <submittedName>
        <fullName evidence="1">Uncharacterized protein</fullName>
    </submittedName>
</protein>
<dbReference type="NCBIfam" id="NF041200">
    <property type="entry name" value="mob_BfmA_Nterm"/>
    <property type="match status" value="1"/>
</dbReference>
<evidence type="ECO:0000313" key="2">
    <source>
        <dbReference type="Proteomes" id="UP000219048"/>
    </source>
</evidence>
<evidence type="ECO:0000313" key="1">
    <source>
        <dbReference type="EMBL" id="SNY99565.1"/>
    </source>
</evidence>
<dbReference type="InterPro" id="IPR048012">
    <property type="entry name" value="BfmA-like_N"/>
</dbReference>
<gene>
    <name evidence="1" type="ORF">SAMN06265377_1376</name>
</gene>
<sequence length="179" mass="21549">MDDFNTIRLRRKTLEEFKEYSIKTGPNYSETLEYMIAFFKDTGLSPYDTMTHPIFASTIAINRRLDYIIALLKNMEQTQLIPTREMLERLFEGIEKPEPVYIERSQEEIEASRLETEKLRSKYSNEIYYTKEELKALKRKFENILRKVVYVDKTFGKGYYHLDISKEEFEDLKTEFFKI</sequence>
<keyword evidence="2" id="KW-1185">Reference proteome</keyword>
<dbReference type="Proteomes" id="UP000219048">
    <property type="component" value="Unassembled WGS sequence"/>
</dbReference>
<organism evidence="1 2">
    <name type="scientific">Flagellimonas pacifica</name>
    <dbReference type="NCBI Taxonomy" id="1247520"/>
    <lineage>
        <taxon>Bacteria</taxon>
        <taxon>Pseudomonadati</taxon>
        <taxon>Bacteroidota</taxon>
        <taxon>Flavobacteriia</taxon>
        <taxon>Flavobacteriales</taxon>
        <taxon>Flavobacteriaceae</taxon>
        <taxon>Flagellimonas</taxon>
    </lineage>
</organism>
<dbReference type="AlphaFoldDB" id="A0A285MQX5"/>
<dbReference type="EMBL" id="OBEH01000002">
    <property type="protein sequence ID" value="SNY99565.1"/>
    <property type="molecule type" value="Genomic_DNA"/>
</dbReference>
<dbReference type="RefSeq" id="WP_097045057.1">
    <property type="nucleotide sequence ID" value="NZ_OBEH01000002.1"/>
</dbReference>
<reference evidence="2" key="1">
    <citation type="submission" date="2017-09" db="EMBL/GenBank/DDBJ databases">
        <authorList>
            <person name="Varghese N."/>
            <person name="Submissions S."/>
        </authorList>
    </citation>
    <scope>NUCLEOTIDE SEQUENCE [LARGE SCALE GENOMIC DNA]</scope>
    <source>
        <strain evidence="2">DSM 25885</strain>
    </source>
</reference>